<dbReference type="InterPro" id="IPR036890">
    <property type="entry name" value="HATPase_C_sf"/>
</dbReference>
<dbReference type="InterPro" id="IPR003594">
    <property type="entry name" value="HATPase_dom"/>
</dbReference>
<reference evidence="9 10" key="1">
    <citation type="submission" date="2011-06" db="EMBL/GenBank/DDBJ databases">
        <title>The draft genome of Thiorhodococcus drewsii AZ1.</title>
        <authorList>
            <consortium name="US DOE Joint Genome Institute (JGI-PGF)"/>
            <person name="Lucas S."/>
            <person name="Han J."/>
            <person name="Lapidus A."/>
            <person name="Cheng J.-F."/>
            <person name="Goodwin L."/>
            <person name="Pitluck S."/>
            <person name="Peters L."/>
            <person name="Land M.L."/>
            <person name="Hauser L."/>
            <person name="Vogl K."/>
            <person name="Liu Z."/>
            <person name="Imhoff J."/>
            <person name="Thiel V."/>
            <person name="Frigaard N.-U."/>
            <person name="Bryant D.A."/>
            <person name="Woyke T.J."/>
        </authorList>
    </citation>
    <scope>NUCLEOTIDE SEQUENCE [LARGE SCALE GENOMIC DNA]</scope>
    <source>
        <strain evidence="9 10">AZ1</strain>
    </source>
</reference>
<dbReference type="PANTHER" id="PTHR24421:SF59">
    <property type="entry name" value="OXYGEN SENSOR HISTIDINE KINASE NREB"/>
    <property type="match status" value="1"/>
</dbReference>
<evidence type="ECO:0000256" key="4">
    <source>
        <dbReference type="SAM" id="Coils"/>
    </source>
</evidence>
<evidence type="ECO:0000313" key="9">
    <source>
        <dbReference type="EMBL" id="EGV32845.1"/>
    </source>
</evidence>
<dbReference type="eggNOG" id="COG3829">
    <property type="taxonomic scope" value="Bacteria"/>
</dbReference>
<dbReference type="eggNOG" id="COG4191">
    <property type="taxonomic scope" value="Bacteria"/>
</dbReference>
<accession>G2DY53</accession>
<feature type="domain" description="PAC" evidence="8">
    <location>
        <begin position="424"/>
        <end position="475"/>
    </location>
</feature>
<dbReference type="EMBL" id="AFWT01000005">
    <property type="protein sequence ID" value="EGV32845.1"/>
    <property type="molecule type" value="Genomic_DNA"/>
</dbReference>
<feature type="domain" description="Histidine kinase" evidence="6">
    <location>
        <begin position="766"/>
        <end position="958"/>
    </location>
</feature>
<dbReference type="Gene3D" id="1.20.5.1930">
    <property type="match status" value="1"/>
</dbReference>
<dbReference type="GO" id="GO:0016020">
    <property type="term" value="C:membrane"/>
    <property type="evidence" value="ECO:0007669"/>
    <property type="project" value="InterPro"/>
</dbReference>
<dbReference type="CDD" id="cd16917">
    <property type="entry name" value="HATPase_UhpB-NarQ-NarX-like"/>
    <property type="match status" value="1"/>
</dbReference>
<dbReference type="Pfam" id="PF08447">
    <property type="entry name" value="PAS_3"/>
    <property type="match status" value="1"/>
</dbReference>
<dbReference type="InterPro" id="IPR005467">
    <property type="entry name" value="His_kinase_dom"/>
</dbReference>
<dbReference type="PROSITE" id="PS50112">
    <property type="entry name" value="PAS"/>
    <property type="match status" value="2"/>
</dbReference>
<dbReference type="CDD" id="cd00130">
    <property type="entry name" value="PAS"/>
    <property type="match status" value="2"/>
</dbReference>
<comment type="caution">
    <text evidence="9">The sequence shown here is derived from an EMBL/GenBank/DDBJ whole genome shotgun (WGS) entry which is preliminary data.</text>
</comment>
<sequence>MTDAVSARDPEANIHPLRRDRWAAWVTMIGACVVLVVLIITAFYSIQAGDRISRSAVHAVAAARDRQFVAWLGERDVQADLIRSTSIFSEVYRRWRQTGDSAARDLLLSQLFEYGQRTGFSDVILWDLKSERAWSATGHSPRLGPKLRLSARQALESAKLVHYGPYSQDGGGALLDFIVPVSDPTDRTLIVMRMNASEQMAAYLMRWALPELPVEIQLLRRDGDSVVVLGAVGRRSGMAAIQRIPLANRERLCVRAFADPARQGELLDGLDGVGVSVVGVASPIPGTDWLLMTKVDRAGFDANAFRHIPWPLIVGLLTLMVLVVLAGCILQREMLIARRREREAQSERLLALDLLSAIAESSEEAIFARDLEGRYLLFNRVFCEFLGKTPEELRGQGYRTLYPPSMVVQVEKMDHQILAENGVFTQEELIETALGQRVMLMTRGPLHDNAGRIIGIFGIARDFASHMRIEAGLQERSALRDTLASIVESVPGALHSLLIRPDGGGCIPFSTPMVDDLYGLSRQDLARDWATLTARIHPEDIARLEKVLRDPQQGSRQFCEVFRYRHPARGWRWIEGWATPKQESDGSFLWHGFFMDVTDRVEGEEALRESEERYRLLFERSSDAILVLEPSDWGIVRANPAAVAMFLAADESHLVSRSFWDYSPPEQEGGLPSTVRAIELMNMALRFGSCVFDWHYRRLDGEVFPATVRTTRFDLLGKPVIQCSICDVTHRKRQEQELIRSRAKLRELTAHREKAREDERAYMAREIHDDLGQYLTALRMETNLMGMLLTEQNGEAVKRLASMKELIDHLIAETRRVIARLRPVALDLGLVSAAEWLAADYRERMGVDCYLEVTDAEELDLDDDQATTLFRILQECLTNVIRHARAKRVDIRVSVSGEVLCMEVYDDGQGFDPARVRAKKTFGLMGIRERVLIYGGSARIDSQIGEGTRLTINMPIKPRGDA</sequence>
<keyword evidence="3" id="KW-0902">Two-component regulatory system</keyword>
<keyword evidence="5" id="KW-1133">Transmembrane helix</keyword>
<dbReference type="InterPro" id="IPR000014">
    <property type="entry name" value="PAS"/>
</dbReference>
<dbReference type="Pfam" id="PF13188">
    <property type="entry name" value="PAS_8"/>
    <property type="match status" value="1"/>
</dbReference>
<dbReference type="AlphaFoldDB" id="G2DY53"/>
<protein>
    <submittedName>
        <fullName evidence="9">Putative signal transduction histidine kinase</fullName>
    </submittedName>
</protein>
<dbReference type="InterPro" id="IPR050482">
    <property type="entry name" value="Sensor_HK_TwoCompSys"/>
</dbReference>
<dbReference type="STRING" id="765913.ThidrDRAFT_0965"/>
<name>G2DY53_9GAMM</name>
<keyword evidence="1" id="KW-0808">Transferase</keyword>
<dbReference type="PROSITE" id="PS50109">
    <property type="entry name" value="HIS_KIN"/>
    <property type="match status" value="1"/>
</dbReference>
<feature type="coiled-coil region" evidence="4">
    <location>
        <begin position="731"/>
        <end position="758"/>
    </location>
</feature>
<keyword evidence="10" id="KW-1185">Reference proteome</keyword>
<dbReference type="eggNOG" id="COG4585">
    <property type="taxonomic scope" value="Bacteria"/>
</dbReference>
<evidence type="ECO:0000256" key="2">
    <source>
        <dbReference type="ARBA" id="ARBA00022777"/>
    </source>
</evidence>
<keyword evidence="5" id="KW-0812">Transmembrane</keyword>
<evidence type="ECO:0000313" key="10">
    <source>
        <dbReference type="Proteomes" id="UP000004200"/>
    </source>
</evidence>
<dbReference type="GO" id="GO:0000155">
    <property type="term" value="F:phosphorelay sensor kinase activity"/>
    <property type="evidence" value="ECO:0007669"/>
    <property type="project" value="InterPro"/>
</dbReference>
<dbReference type="Gene3D" id="3.30.450.20">
    <property type="entry name" value="PAS domain"/>
    <property type="match status" value="3"/>
</dbReference>
<dbReference type="InterPro" id="IPR013656">
    <property type="entry name" value="PAS_4"/>
</dbReference>
<keyword evidence="2 9" id="KW-0418">Kinase</keyword>
<feature type="transmembrane region" description="Helical" evidence="5">
    <location>
        <begin position="310"/>
        <end position="330"/>
    </location>
</feature>
<dbReference type="SMART" id="SM00387">
    <property type="entry name" value="HATPase_c"/>
    <property type="match status" value="1"/>
</dbReference>
<dbReference type="InterPro" id="IPR013655">
    <property type="entry name" value="PAS_fold_3"/>
</dbReference>
<dbReference type="Pfam" id="PF08448">
    <property type="entry name" value="PAS_4"/>
    <property type="match status" value="1"/>
</dbReference>
<feature type="domain" description="PAS" evidence="7">
    <location>
        <begin position="351"/>
        <end position="421"/>
    </location>
</feature>
<dbReference type="SUPFAM" id="SSF55874">
    <property type="entry name" value="ATPase domain of HSP90 chaperone/DNA topoisomerase II/histidine kinase"/>
    <property type="match status" value="1"/>
</dbReference>
<evidence type="ECO:0000256" key="3">
    <source>
        <dbReference type="ARBA" id="ARBA00023012"/>
    </source>
</evidence>
<evidence type="ECO:0000256" key="1">
    <source>
        <dbReference type="ARBA" id="ARBA00022679"/>
    </source>
</evidence>
<dbReference type="Gene3D" id="3.30.565.10">
    <property type="entry name" value="Histidine kinase-like ATPase, C-terminal domain"/>
    <property type="match status" value="1"/>
</dbReference>
<dbReference type="SUPFAM" id="SSF55785">
    <property type="entry name" value="PYP-like sensor domain (PAS domain)"/>
    <property type="match status" value="3"/>
</dbReference>
<evidence type="ECO:0000259" key="7">
    <source>
        <dbReference type="PROSITE" id="PS50112"/>
    </source>
</evidence>
<dbReference type="PROSITE" id="PS50113">
    <property type="entry name" value="PAC"/>
    <property type="match status" value="1"/>
</dbReference>
<dbReference type="PATRIC" id="fig|765913.3.peg.987"/>
<dbReference type="NCBIfam" id="TIGR00229">
    <property type="entry name" value="sensory_box"/>
    <property type="match status" value="2"/>
</dbReference>
<dbReference type="InterPro" id="IPR000700">
    <property type="entry name" value="PAS-assoc_C"/>
</dbReference>
<proteinExistence type="predicted"/>
<dbReference type="Pfam" id="PF07730">
    <property type="entry name" value="HisKA_3"/>
    <property type="match status" value="1"/>
</dbReference>
<feature type="transmembrane region" description="Helical" evidence="5">
    <location>
        <begin position="22"/>
        <end position="46"/>
    </location>
</feature>
<evidence type="ECO:0000259" key="8">
    <source>
        <dbReference type="PROSITE" id="PS50113"/>
    </source>
</evidence>
<keyword evidence="4" id="KW-0175">Coiled coil</keyword>
<evidence type="ECO:0000259" key="6">
    <source>
        <dbReference type="PROSITE" id="PS50109"/>
    </source>
</evidence>
<gene>
    <name evidence="9" type="ORF">ThidrDRAFT_0965</name>
</gene>
<dbReference type="Proteomes" id="UP000004200">
    <property type="component" value="Unassembled WGS sequence"/>
</dbReference>
<dbReference type="InterPro" id="IPR035965">
    <property type="entry name" value="PAS-like_dom_sf"/>
</dbReference>
<organism evidence="9 10">
    <name type="scientific">Thiorhodococcus drewsii AZ1</name>
    <dbReference type="NCBI Taxonomy" id="765913"/>
    <lineage>
        <taxon>Bacteria</taxon>
        <taxon>Pseudomonadati</taxon>
        <taxon>Pseudomonadota</taxon>
        <taxon>Gammaproteobacteria</taxon>
        <taxon>Chromatiales</taxon>
        <taxon>Chromatiaceae</taxon>
        <taxon>Thiorhodococcus</taxon>
    </lineage>
</organism>
<dbReference type="InterPro" id="IPR011712">
    <property type="entry name" value="Sig_transdc_His_kin_sub3_dim/P"/>
</dbReference>
<dbReference type="SMART" id="SM00091">
    <property type="entry name" value="PAS"/>
    <property type="match status" value="3"/>
</dbReference>
<dbReference type="GO" id="GO:0046983">
    <property type="term" value="F:protein dimerization activity"/>
    <property type="evidence" value="ECO:0007669"/>
    <property type="project" value="InterPro"/>
</dbReference>
<evidence type="ECO:0000256" key="5">
    <source>
        <dbReference type="SAM" id="Phobius"/>
    </source>
</evidence>
<keyword evidence="5" id="KW-0472">Membrane</keyword>
<feature type="domain" description="PAS" evidence="7">
    <location>
        <begin position="479"/>
        <end position="555"/>
    </location>
</feature>
<dbReference type="PANTHER" id="PTHR24421">
    <property type="entry name" value="NITRATE/NITRITE SENSOR PROTEIN NARX-RELATED"/>
    <property type="match status" value="1"/>
</dbReference>
<dbReference type="Pfam" id="PF02518">
    <property type="entry name" value="HATPase_c"/>
    <property type="match status" value="1"/>
</dbReference>